<dbReference type="AlphaFoldDB" id="R8CMC7"/>
<sequence>MVRLLATENNRYQVSMTFIYLPLGRKFSCVKPNIRITACIVRVLNHLTKTLQFVIEIATPDNKSLSILLVDQKEVT</sequence>
<dbReference type="HOGENOM" id="CLU_2646727_0_0_9"/>
<comment type="caution">
    <text evidence="1">The sequence shown here is derived from an EMBL/GenBank/DDBJ whole genome shotgun (WGS) entry which is preliminary data.</text>
</comment>
<name>R8CMC7_BACCE</name>
<dbReference type="Proteomes" id="UP000014003">
    <property type="component" value="Unassembled WGS sequence"/>
</dbReference>
<gene>
    <name evidence="1" type="ORF">IGA_04797</name>
</gene>
<organism evidence="1 2">
    <name type="scientific">Bacillus cereus HuA3-9</name>
    <dbReference type="NCBI Taxonomy" id="1053205"/>
    <lineage>
        <taxon>Bacteria</taxon>
        <taxon>Bacillati</taxon>
        <taxon>Bacillota</taxon>
        <taxon>Bacilli</taxon>
        <taxon>Bacillales</taxon>
        <taxon>Bacillaceae</taxon>
        <taxon>Bacillus</taxon>
        <taxon>Bacillus cereus group</taxon>
    </lineage>
</organism>
<accession>R8CMC7</accession>
<reference evidence="1 2" key="1">
    <citation type="submission" date="2012-12" db="EMBL/GenBank/DDBJ databases">
        <title>The Genome Sequence of Bacillus cereus HuA3-9.</title>
        <authorList>
            <consortium name="The Broad Institute Genome Sequencing Platform"/>
            <consortium name="The Broad Institute Genome Sequencing Center for Infectious Disease"/>
            <person name="Feldgarden M."/>
            <person name="Van der Auwera G.A."/>
            <person name="Mahillon J."/>
            <person name="Duprez V."/>
            <person name="Timmery S."/>
            <person name="Mattelet C."/>
            <person name="Dierick K."/>
            <person name="Sun M."/>
            <person name="Yu Z."/>
            <person name="Zhu L."/>
            <person name="Hu X."/>
            <person name="Shank E.B."/>
            <person name="Swiecicka I."/>
            <person name="Hansen B.M."/>
            <person name="Andrup L."/>
            <person name="Walker B."/>
            <person name="Young S.K."/>
            <person name="Zeng Q."/>
            <person name="Gargeya S."/>
            <person name="Fitzgerald M."/>
            <person name="Haas B."/>
            <person name="Abouelleil A."/>
            <person name="Alvarado L."/>
            <person name="Arachchi H.M."/>
            <person name="Berlin A.M."/>
            <person name="Chapman S.B."/>
            <person name="Dewar J."/>
            <person name="Goldberg J."/>
            <person name="Griggs A."/>
            <person name="Gujja S."/>
            <person name="Hansen M."/>
            <person name="Howarth C."/>
            <person name="Imamovic A."/>
            <person name="Larimer J."/>
            <person name="McCowan C."/>
            <person name="Murphy C."/>
            <person name="Neiman D."/>
            <person name="Pearson M."/>
            <person name="Priest M."/>
            <person name="Roberts A."/>
            <person name="Saif S."/>
            <person name="Shea T."/>
            <person name="Sisk P."/>
            <person name="Sykes S."/>
            <person name="Wortman J."/>
            <person name="Nusbaum C."/>
            <person name="Birren B."/>
        </authorList>
    </citation>
    <scope>NUCLEOTIDE SEQUENCE [LARGE SCALE GENOMIC DNA]</scope>
    <source>
        <strain evidence="1 2">HuA3-9</strain>
    </source>
</reference>
<evidence type="ECO:0000313" key="2">
    <source>
        <dbReference type="Proteomes" id="UP000014003"/>
    </source>
</evidence>
<evidence type="ECO:0000313" key="1">
    <source>
        <dbReference type="EMBL" id="EOO12783.1"/>
    </source>
</evidence>
<dbReference type="EMBL" id="AHDZ01000047">
    <property type="protein sequence ID" value="EOO12783.1"/>
    <property type="molecule type" value="Genomic_DNA"/>
</dbReference>
<proteinExistence type="predicted"/>
<protein>
    <submittedName>
        <fullName evidence="1">Uncharacterized protein</fullName>
    </submittedName>
</protein>